<proteinExistence type="predicted"/>
<feature type="chain" id="PRO_5007580945" description="Carbohydrate-binding domain-containing protein" evidence="1">
    <location>
        <begin position="25"/>
        <end position="232"/>
    </location>
</feature>
<dbReference type="Gene3D" id="2.60.40.1190">
    <property type="match status" value="1"/>
</dbReference>
<dbReference type="EMBL" id="LAYC01000001">
    <property type="protein sequence ID" value="KYK60782.1"/>
    <property type="molecule type" value="Genomic_DNA"/>
</dbReference>
<protein>
    <recommendedName>
        <fullName evidence="4">Carbohydrate-binding domain-containing protein</fullName>
    </recommendedName>
</protein>
<dbReference type="CDD" id="cd09620">
    <property type="entry name" value="CBM9_like_3"/>
    <property type="match status" value="1"/>
</dbReference>
<reference evidence="2 3" key="1">
    <citation type="journal article" date="2016" name="Sci. Rep.">
        <title>Insights into Adaptations to a Near-Obligate Nematode Endoparasitic Lifestyle from the Finished Genome of Drechmeria coniospora.</title>
        <authorList>
            <person name="Zhang L."/>
            <person name="Zhou Z."/>
            <person name="Guo Q."/>
            <person name="Fokkens L."/>
            <person name="Miskei M."/>
            <person name="Pocsi I."/>
            <person name="Zhang W."/>
            <person name="Chen M."/>
            <person name="Wang L."/>
            <person name="Sun Y."/>
            <person name="Donzelli B.G."/>
            <person name="Gibson D.M."/>
            <person name="Nelson D.R."/>
            <person name="Luo J.G."/>
            <person name="Rep M."/>
            <person name="Liu H."/>
            <person name="Yang S."/>
            <person name="Wang J."/>
            <person name="Krasnoff S.B."/>
            <person name="Xu Y."/>
            <person name="Molnar I."/>
            <person name="Lin M."/>
        </authorList>
    </citation>
    <scope>NUCLEOTIDE SEQUENCE [LARGE SCALE GENOMIC DNA]</scope>
    <source>
        <strain evidence="2 3">ARSEF 6962</strain>
    </source>
</reference>
<name>A0A151GUT5_DRECN</name>
<dbReference type="SUPFAM" id="SSF49344">
    <property type="entry name" value="CBD9-like"/>
    <property type="match status" value="1"/>
</dbReference>
<keyword evidence="3" id="KW-1185">Reference proteome</keyword>
<dbReference type="AlphaFoldDB" id="A0A151GUT5"/>
<dbReference type="GeneID" id="63714563"/>
<accession>A0A151GUT5</accession>
<keyword evidence="1" id="KW-0732">Signal</keyword>
<dbReference type="STRING" id="98403.A0A151GUT5"/>
<evidence type="ECO:0000313" key="2">
    <source>
        <dbReference type="EMBL" id="KYK60782.1"/>
    </source>
</evidence>
<gene>
    <name evidence="2" type="ORF">DCS_01920</name>
</gene>
<feature type="signal peptide" evidence="1">
    <location>
        <begin position="1"/>
        <end position="24"/>
    </location>
</feature>
<dbReference type="Proteomes" id="UP000076580">
    <property type="component" value="Chromosome 01"/>
</dbReference>
<dbReference type="RefSeq" id="XP_040660134.1">
    <property type="nucleotide sequence ID" value="XM_040799251.1"/>
</dbReference>
<dbReference type="OrthoDB" id="61321at2759"/>
<sequence>MPSMGPLLPVFALAAGVVVSCVAAAGVPHVDIPSCSRGKGFLEYSKSVPERTAFPRTQVGLCYSDLYLHINFVAHDEVNFYFNSSQGTNDDIWKYEVMEAFIQKGKDDPKSYLEFEVNPDNVTYQAFIFNPSKNRADGAPFEHAFIKDPAAIGIQSTTILDRDGRLWMSNVQIPLGLFGVYRDKAKGTLWRMNFFRTVVDPKTYPQQELGAWSPPDKANFHITPFFGIARFV</sequence>
<evidence type="ECO:0000313" key="3">
    <source>
        <dbReference type="Proteomes" id="UP000076580"/>
    </source>
</evidence>
<evidence type="ECO:0000256" key="1">
    <source>
        <dbReference type="SAM" id="SignalP"/>
    </source>
</evidence>
<organism evidence="2 3">
    <name type="scientific">Drechmeria coniospora</name>
    <name type="common">Nematophagous fungus</name>
    <name type="synonym">Meria coniospora</name>
    <dbReference type="NCBI Taxonomy" id="98403"/>
    <lineage>
        <taxon>Eukaryota</taxon>
        <taxon>Fungi</taxon>
        <taxon>Dikarya</taxon>
        <taxon>Ascomycota</taxon>
        <taxon>Pezizomycotina</taxon>
        <taxon>Sordariomycetes</taxon>
        <taxon>Hypocreomycetidae</taxon>
        <taxon>Hypocreales</taxon>
        <taxon>Ophiocordycipitaceae</taxon>
        <taxon>Drechmeria</taxon>
    </lineage>
</organism>
<comment type="caution">
    <text evidence="2">The sequence shown here is derived from an EMBL/GenBank/DDBJ whole genome shotgun (WGS) entry which is preliminary data.</text>
</comment>
<dbReference type="InParanoid" id="A0A151GUT5"/>
<evidence type="ECO:0008006" key="4">
    <source>
        <dbReference type="Google" id="ProtNLM"/>
    </source>
</evidence>